<evidence type="ECO:0000256" key="4">
    <source>
        <dbReference type="ARBA" id="ARBA00012944"/>
    </source>
</evidence>
<comment type="similarity">
    <text evidence="3 18">Belongs to the complex I subunit 2 family.</text>
</comment>
<evidence type="ECO:0000256" key="15">
    <source>
        <dbReference type="ARBA" id="ARBA00023128"/>
    </source>
</evidence>
<comment type="function">
    <text evidence="18">Core subunit of the mitochondrial membrane respiratory chain NADH dehydrogenase (Complex I) which catalyzes electron transfer from NADH through the respiratory chain, using ubiquinone as an electron acceptor. Essential for the catalytic activity and assembly of complex I.</text>
</comment>
<dbReference type="InterPro" id="IPR003917">
    <property type="entry name" value="NADH_UbQ_OxRdtase_chain2"/>
</dbReference>
<keyword evidence="6" id="KW-0813">Transport</keyword>
<keyword evidence="9 18" id="KW-0999">Mitochondrion inner membrane</keyword>
<feature type="transmembrane region" description="Helical" evidence="18">
    <location>
        <begin position="189"/>
        <end position="210"/>
    </location>
</feature>
<feature type="transmembrane region" description="Helical" evidence="18">
    <location>
        <begin position="166"/>
        <end position="183"/>
    </location>
</feature>
<evidence type="ECO:0000256" key="11">
    <source>
        <dbReference type="ARBA" id="ARBA00022982"/>
    </source>
</evidence>
<dbReference type="EMBL" id="MG193378">
    <property type="protein sequence ID" value="AXS65230.1"/>
    <property type="molecule type" value="Genomic_DNA"/>
</dbReference>
<name>A0A346RGN3_9CUCU</name>
<keyword evidence="10 18" id="KW-1278">Translocase</keyword>
<reference evidence="20" key="1">
    <citation type="journal article" date="2018" name="J. ISSAAS">
        <title>The contribution of mitochondrial metagenomics to large-scale data mining and phylogenetic analysis of Coleoptera.</title>
        <authorList>
            <person name="Miller K."/>
            <person name="Linard B."/>
            <person name="Motyka M."/>
            <person name="Bocek M."/>
            <person name="Vogler A.P."/>
        </authorList>
    </citation>
    <scope>NUCLEOTIDE SEQUENCE</scope>
</reference>
<dbReference type="GO" id="GO:0006120">
    <property type="term" value="P:mitochondrial electron transport, NADH to ubiquinone"/>
    <property type="evidence" value="ECO:0007669"/>
    <property type="project" value="InterPro"/>
</dbReference>
<comment type="catalytic activity">
    <reaction evidence="17 18">
        <text>a ubiquinone + NADH + 5 H(+)(in) = a ubiquinol + NAD(+) + 4 H(+)(out)</text>
        <dbReference type="Rhea" id="RHEA:29091"/>
        <dbReference type="Rhea" id="RHEA-COMP:9565"/>
        <dbReference type="Rhea" id="RHEA-COMP:9566"/>
        <dbReference type="ChEBI" id="CHEBI:15378"/>
        <dbReference type="ChEBI" id="CHEBI:16389"/>
        <dbReference type="ChEBI" id="CHEBI:17976"/>
        <dbReference type="ChEBI" id="CHEBI:57540"/>
        <dbReference type="ChEBI" id="CHEBI:57945"/>
        <dbReference type="EC" id="7.1.1.2"/>
    </reaction>
</comment>
<dbReference type="Pfam" id="PF00361">
    <property type="entry name" value="Proton_antipo_M"/>
    <property type="match status" value="1"/>
</dbReference>
<protein>
    <recommendedName>
        <fullName evidence="5 18">NADH-ubiquinone oxidoreductase chain 2</fullName>
        <ecNumber evidence="4 18">7.1.1.2</ecNumber>
    </recommendedName>
</protein>
<evidence type="ECO:0000256" key="16">
    <source>
        <dbReference type="ARBA" id="ARBA00023136"/>
    </source>
</evidence>
<evidence type="ECO:0000256" key="13">
    <source>
        <dbReference type="ARBA" id="ARBA00023027"/>
    </source>
</evidence>
<evidence type="ECO:0000256" key="2">
    <source>
        <dbReference type="ARBA" id="ARBA00004448"/>
    </source>
</evidence>
<geneLocation type="mitochondrion" evidence="20"/>
<organism evidence="20">
    <name type="scientific">Curculionoidea sp. 18 KM-2017</name>
    <dbReference type="NCBI Taxonomy" id="2219401"/>
    <lineage>
        <taxon>Eukaryota</taxon>
        <taxon>Metazoa</taxon>
        <taxon>Ecdysozoa</taxon>
        <taxon>Arthropoda</taxon>
        <taxon>Hexapoda</taxon>
        <taxon>Insecta</taxon>
        <taxon>Pterygota</taxon>
        <taxon>Neoptera</taxon>
        <taxon>Endopterygota</taxon>
        <taxon>Coleoptera</taxon>
        <taxon>Polyphaga</taxon>
        <taxon>Cucujiformia</taxon>
    </lineage>
</organism>
<keyword evidence="11 18" id="KW-0249">Electron transport</keyword>
<feature type="transmembrane region" description="Helical" evidence="18">
    <location>
        <begin position="53"/>
        <end position="74"/>
    </location>
</feature>
<keyword evidence="12 18" id="KW-1133">Transmembrane helix</keyword>
<keyword evidence="14 18" id="KW-0830">Ubiquinone</keyword>
<accession>A0A346RGN3</accession>
<evidence type="ECO:0000256" key="6">
    <source>
        <dbReference type="ARBA" id="ARBA00022448"/>
    </source>
</evidence>
<dbReference type="AlphaFoldDB" id="A0A346RGN3"/>
<evidence type="ECO:0000256" key="5">
    <source>
        <dbReference type="ARBA" id="ARBA00021008"/>
    </source>
</evidence>
<sequence length="329" mass="38935">MIFYNLLISSTLITISSYSWVCSWMGLEMNLLSLIPLMKMFKNKLSAEATIKYFIIQAMASSMFLFSLIFFNFNKLFLNNMMMTSLFMNSALFMKMGAAPFHFWLPEVSSGMNWEINFIILTWQKFAPSILIFYSMHTYIFFSIIIIISSLISGIQSLNQTCLRKILAYSSINHISWMISAILNSLNIWMYYFLIYSLINFNIMLMFSHFNIFNIYQMSKLFSSNKMMKIFFMCNFLSLGGLPPFLGFFPKWMVINQMISNNLYMLSFLMMMFTLVSLYIYMRLTFSSFSLSKKKSLIFFFNNMYFYMFFLNFLNLFSLTICMIPSKFS</sequence>
<dbReference type="InterPro" id="IPR050175">
    <property type="entry name" value="Complex_I_Subunit_2"/>
</dbReference>
<evidence type="ECO:0000256" key="3">
    <source>
        <dbReference type="ARBA" id="ARBA00007012"/>
    </source>
</evidence>
<evidence type="ECO:0000256" key="10">
    <source>
        <dbReference type="ARBA" id="ARBA00022967"/>
    </source>
</evidence>
<keyword evidence="13 18" id="KW-0520">NAD</keyword>
<evidence type="ECO:0000313" key="20">
    <source>
        <dbReference type="EMBL" id="AXS65230.1"/>
    </source>
</evidence>
<keyword evidence="8 18" id="KW-0812">Transmembrane</keyword>
<dbReference type="EC" id="7.1.1.2" evidence="4 18"/>
<feature type="transmembrane region" description="Helical" evidence="18">
    <location>
        <begin position="305"/>
        <end position="326"/>
    </location>
</feature>
<keyword evidence="16 18" id="KW-0472">Membrane</keyword>
<evidence type="ECO:0000256" key="12">
    <source>
        <dbReference type="ARBA" id="ARBA00022989"/>
    </source>
</evidence>
<dbReference type="PANTHER" id="PTHR46552:SF1">
    <property type="entry name" value="NADH-UBIQUINONE OXIDOREDUCTASE CHAIN 2"/>
    <property type="match status" value="1"/>
</dbReference>
<feature type="transmembrane region" description="Helical" evidence="18">
    <location>
        <begin position="131"/>
        <end position="154"/>
    </location>
</feature>
<evidence type="ECO:0000256" key="1">
    <source>
        <dbReference type="ARBA" id="ARBA00003257"/>
    </source>
</evidence>
<evidence type="ECO:0000256" key="14">
    <source>
        <dbReference type="ARBA" id="ARBA00023075"/>
    </source>
</evidence>
<keyword evidence="15 18" id="KW-0496">Mitochondrion</keyword>
<feature type="transmembrane region" description="Helical" evidence="18">
    <location>
        <begin position="230"/>
        <end position="250"/>
    </location>
</feature>
<dbReference type="PANTHER" id="PTHR46552">
    <property type="entry name" value="NADH-UBIQUINONE OXIDOREDUCTASE CHAIN 2"/>
    <property type="match status" value="1"/>
</dbReference>
<evidence type="ECO:0000256" key="18">
    <source>
        <dbReference type="RuleBase" id="RU003403"/>
    </source>
</evidence>
<feature type="transmembrane region" description="Helical" evidence="18">
    <location>
        <begin position="262"/>
        <end position="284"/>
    </location>
</feature>
<evidence type="ECO:0000256" key="8">
    <source>
        <dbReference type="ARBA" id="ARBA00022692"/>
    </source>
</evidence>
<keyword evidence="7 18" id="KW-0679">Respiratory chain</keyword>
<evidence type="ECO:0000259" key="19">
    <source>
        <dbReference type="Pfam" id="PF00361"/>
    </source>
</evidence>
<dbReference type="PRINTS" id="PR01436">
    <property type="entry name" value="NADHDHGNASE2"/>
</dbReference>
<evidence type="ECO:0000256" key="9">
    <source>
        <dbReference type="ARBA" id="ARBA00022792"/>
    </source>
</evidence>
<feature type="transmembrane region" description="Helical" evidence="18">
    <location>
        <begin position="12"/>
        <end position="33"/>
    </location>
</feature>
<feature type="domain" description="NADH:quinone oxidoreductase/Mrp antiporter transmembrane" evidence="19">
    <location>
        <begin position="17"/>
        <end position="273"/>
    </location>
</feature>
<evidence type="ECO:0000256" key="7">
    <source>
        <dbReference type="ARBA" id="ARBA00022660"/>
    </source>
</evidence>
<dbReference type="GO" id="GO:0005743">
    <property type="term" value="C:mitochondrial inner membrane"/>
    <property type="evidence" value="ECO:0007669"/>
    <property type="project" value="UniProtKB-SubCell"/>
</dbReference>
<comment type="subcellular location">
    <subcellularLocation>
        <location evidence="2 18">Mitochondrion inner membrane</location>
        <topology evidence="2 18">Multi-pass membrane protein</topology>
    </subcellularLocation>
</comment>
<comment type="function">
    <text evidence="1">Core subunit of the mitochondrial membrane respiratory chain NADH dehydrogenase (Complex I) that is believed to belong to the minimal assembly required for catalysis. Complex I functions in the transfer of electrons from NADH to the respiratory chain. The immediate electron acceptor for the enzyme is believed to be ubiquinone.</text>
</comment>
<proteinExistence type="inferred from homology"/>
<dbReference type="GO" id="GO:0008137">
    <property type="term" value="F:NADH dehydrogenase (ubiquinone) activity"/>
    <property type="evidence" value="ECO:0007669"/>
    <property type="project" value="UniProtKB-EC"/>
</dbReference>
<evidence type="ECO:0000256" key="17">
    <source>
        <dbReference type="ARBA" id="ARBA00049551"/>
    </source>
</evidence>
<gene>
    <name evidence="20" type="primary">nad2</name>
</gene>
<dbReference type="InterPro" id="IPR001750">
    <property type="entry name" value="ND/Mrp_TM"/>
</dbReference>
<feature type="transmembrane region" description="Helical" evidence="18">
    <location>
        <begin position="86"/>
        <end position="105"/>
    </location>
</feature>